<comment type="caution">
    <text evidence="10">Lacks conserved residue(s) required for the propagation of feature annotation.</text>
</comment>
<evidence type="ECO:0000256" key="7">
    <source>
        <dbReference type="ARBA" id="ARBA00022840"/>
    </source>
</evidence>
<feature type="region of interest" description="Interaction with substrate tRNA" evidence="10">
    <location>
        <begin position="43"/>
        <end position="46"/>
    </location>
</feature>
<sequence length="327" mass="37489">MGNLEQAAEKKPLIVLTGPTAVGKTALSIQLARRIGGEIISADSMQVYRHMDIGTAKIRLEEMDGVPHHLIDILEPTEDFNVVRFQALARAAAEDIYSRGKIPIVAGGTGFYIQALLNDIDFTQIDENTQFREEMERLAAEQGAEVLHERLRAVDPESAEAIHANNVKRVIRALEYYEQTGEKISAHNEAERAKISPYHFFYYVLNTDRTVLYERIEKRIDEMMEEGLVEEVRQLQAMGCRRDSVAMQGLGYKEILAYLNGEMSLETAVNILKRDTRHFAKRQLTWFRRERDVRFLYLPEFDNDRERVLEHILQELAAEAGIMECDS</sequence>
<dbReference type="EC" id="2.5.1.75" evidence="10"/>
<keyword evidence="8 10" id="KW-0460">Magnesium</keyword>
<keyword evidence="5 10" id="KW-0819">tRNA processing</keyword>
<evidence type="ECO:0000256" key="4">
    <source>
        <dbReference type="ARBA" id="ARBA00022679"/>
    </source>
</evidence>
<dbReference type="PROSITE" id="PS50052">
    <property type="entry name" value="GUANYLATE_KINASE_2"/>
    <property type="match status" value="1"/>
</dbReference>
<dbReference type="EMBL" id="PYLO01000001">
    <property type="protein sequence ID" value="PST38635.1"/>
    <property type="molecule type" value="Genomic_DNA"/>
</dbReference>
<evidence type="ECO:0000256" key="3">
    <source>
        <dbReference type="ARBA" id="ARBA00005842"/>
    </source>
</evidence>
<comment type="cofactor">
    <cofactor evidence="1 10">
        <name>Mg(2+)</name>
        <dbReference type="ChEBI" id="CHEBI:18420"/>
    </cofactor>
</comment>
<dbReference type="GO" id="GO:0005524">
    <property type="term" value="F:ATP binding"/>
    <property type="evidence" value="ECO:0007669"/>
    <property type="project" value="UniProtKB-UniRule"/>
</dbReference>
<dbReference type="InterPro" id="IPR018022">
    <property type="entry name" value="IPT"/>
</dbReference>
<comment type="function">
    <text evidence="2 10">Catalyzes the transfer of a dimethylallyl group onto the adenine at position 37 in tRNAs that read codons beginning with uridine, leading to the formation of N6-(dimethylallyl)adenosine (i(6)A).</text>
</comment>
<protein>
    <recommendedName>
        <fullName evidence="10">tRNA dimethylallyltransferase</fullName>
        <ecNumber evidence="10">2.5.1.75</ecNumber>
    </recommendedName>
    <alternativeName>
        <fullName evidence="10">Dimethylallyl diphosphate:tRNA dimethylallyltransferase</fullName>
        <shortName evidence="10">DMAPP:tRNA dimethylallyltransferase</shortName>
        <shortName evidence="10">DMATase</shortName>
    </alternativeName>
    <alternativeName>
        <fullName evidence="10">Isopentenyl-diphosphate:tRNA isopentenyltransferase</fullName>
        <shortName evidence="10">IPP transferase</shortName>
        <shortName evidence="10">IPPT</shortName>
        <shortName evidence="10">IPTase</shortName>
    </alternativeName>
</protein>
<organism evidence="12 13">
    <name type="scientific">Clostridium fessum</name>
    <dbReference type="NCBI Taxonomy" id="2126740"/>
    <lineage>
        <taxon>Bacteria</taxon>
        <taxon>Bacillati</taxon>
        <taxon>Bacillota</taxon>
        <taxon>Clostridia</taxon>
        <taxon>Eubacteriales</taxon>
        <taxon>Clostridiaceae</taxon>
        <taxon>Clostridium</taxon>
    </lineage>
</organism>
<dbReference type="GO" id="GO:0052381">
    <property type="term" value="F:tRNA dimethylallyltransferase activity"/>
    <property type="evidence" value="ECO:0007669"/>
    <property type="project" value="UniProtKB-UniRule"/>
</dbReference>
<feature type="binding site" evidence="10">
    <location>
        <begin position="18"/>
        <end position="25"/>
    </location>
    <ligand>
        <name>ATP</name>
        <dbReference type="ChEBI" id="CHEBI:30616"/>
    </ligand>
</feature>
<dbReference type="NCBIfam" id="TIGR00174">
    <property type="entry name" value="miaA"/>
    <property type="match status" value="1"/>
</dbReference>
<name>A0A2T3FTN2_9CLOT</name>
<comment type="subunit">
    <text evidence="10">Monomer.</text>
</comment>
<evidence type="ECO:0000256" key="8">
    <source>
        <dbReference type="ARBA" id="ARBA00022842"/>
    </source>
</evidence>
<dbReference type="InterPro" id="IPR039657">
    <property type="entry name" value="Dimethylallyltransferase"/>
</dbReference>
<comment type="catalytic activity">
    <reaction evidence="9 10">
        <text>adenosine(37) in tRNA + dimethylallyl diphosphate = N(6)-dimethylallyladenosine(37) in tRNA + diphosphate</text>
        <dbReference type="Rhea" id="RHEA:26482"/>
        <dbReference type="Rhea" id="RHEA-COMP:10162"/>
        <dbReference type="Rhea" id="RHEA-COMP:10375"/>
        <dbReference type="ChEBI" id="CHEBI:33019"/>
        <dbReference type="ChEBI" id="CHEBI:57623"/>
        <dbReference type="ChEBI" id="CHEBI:74411"/>
        <dbReference type="ChEBI" id="CHEBI:74415"/>
        <dbReference type="EC" id="2.5.1.75"/>
    </reaction>
</comment>
<dbReference type="RefSeq" id="WP_106999846.1">
    <property type="nucleotide sequence ID" value="NZ_DBFCCR010000012.1"/>
</dbReference>
<evidence type="ECO:0000256" key="1">
    <source>
        <dbReference type="ARBA" id="ARBA00001946"/>
    </source>
</evidence>
<evidence type="ECO:0000313" key="12">
    <source>
        <dbReference type="EMBL" id="PST38635.1"/>
    </source>
</evidence>
<dbReference type="Pfam" id="PF01715">
    <property type="entry name" value="IPPT"/>
    <property type="match status" value="1"/>
</dbReference>
<evidence type="ECO:0000256" key="6">
    <source>
        <dbReference type="ARBA" id="ARBA00022741"/>
    </source>
</evidence>
<evidence type="ECO:0000256" key="5">
    <source>
        <dbReference type="ARBA" id="ARBA00022694"/>
    </source>
</evidence>
<dbReference type="PANTHER" id="PTHR11088">
    <property type="entry name" value="TRNA DIMETHYLALLYLTRANSFERASE"/>
    <property type="match status" value="1"/>
</dbReference>
<reference evidence="12 13" key="1">
    <citation type="submission" date="2018-03" db="EMBL/GenBank/DDBJ databases">
        <title>Lachnoclostridium SNUG30386 gen.nov., sp.nov., isolated from human faeces.</title>
        <authorList>
            <person name="Seo B."/>
            <person name="Jeon K."/>
            <person name="Ko G."/>
        </authorList>
    </citation>
    <scope>NUCLEOTIDE SEQUENCE [LARGE SCALE GENOMIC DNA]</scope>
    <source>
        <strain evidence="12 13">SNUG30386</strain>
    </source>
</reference>
<proteinExistence type="inferred from homology"/>
<comment type="similarity">
    <text evidence="3 10">Belongs to the IPP transferase family.</text>
</comment>
<feature type="site" description="Interaction with substrate tRNA" evidence="10">
    <location>
        <position position="109"/>
    </location>
</feature>
<dbReference type="PANTHER" id="PTHR11088:SF60">
    <property type="entry name" value="TRNA DIMETHYLALLYLTRANSFERASE"/>
    <property type="match status" value="1"/>
</dbReference>
<keyword evidence="4 10" id="KW-0808">Transferase</keyword>
<feature type="site" description="Interaction with substrate tRNA" evidence="10">
    <location>
        <position position="132"/>
    </location>
</feature>
<evidence type="ECO:0000313" key="13">
    <source>
        <dbReference type="Proteomes" id="UP000241048"/>
    </source>
</evidence>
<accession>A0A2T3FTN2</accession>
<feature type="domain" description="Guanylate kinase-like" evidence="11">
    <location>
        <begin position="11"/>
        <end position="221"/>
    </location>
</feature>
<dbReference type="AlphaFoldDB" id="A0A2T3FTN2"/>
<dbReference type="Gene3D" id="3.40.50.300">
    <property type="entry name" value="P-loop containing nucleotide triphosphate hydrolases"/>
    <property type="match status" value="1"/>
</dbReference>
<dbReference type="FunFam" id="1.10.20.140:FF:000001">
    <property type="entry name" value="tRNA dimethylallyltransferase"/>
    <property type="match status" value="1"/>
</dbReference>
<evidence type="ECO:0000256" key="9">
    <source>
        <dbReference type="ARBA" id="ARBA00049563"/>
    </source>
</evidence>
<comment type="caution">
    <text evidence="12">The sequence shown here is derived from an EMBL/GenBank/DDBJ whole genome shotgun (WGS) entry which is preliminary data.</text>
</comment>
<evidence type="ECO:0000256" key="10">
    <source>
        <dbReference type="HAMAP-Rule" id="MF_00185"/>
    </source>
</evidence>
<dbReference type="Gene3D" id="1.10.20.140">
    <property type="match status" value="1"/>
</dbReference>
<gene>
    <name evidence="10" type="primary">miaA</name>
    <name evidence="12" type="ORF">C7U56_01355</name>
</gene>
<evidence type="ECO:0000256" key="2">
    <source>
        <dbReference type="ARBA" id="ARBA00003213"/>
    </source>
</evidence>
<dbReference type="GO" id="GO:0006400">
    <property type="term" value="P:tRNA modification"/>
    <property type="evidence" value="ECO:0007669"/>
    <property type="project" value="TreeGrafter"/>
</dbReference>
<feature type="binding site" evidence="10">
    <location>
        <begin position="20"/>
        <end position="25"/>
    </location>
    <ligand>
        <name>substrate</name>
    </ligand>
</feature>
<dbReference type="InterPro" id="IPR027417">
    <property type="entry name" value="P-loop_NTPase"/>
</dbReference>
<keyword evidence="6 10" id="KW-0547">Nucleotide-binding</keyword>
<evidence type="ECO:0000259" key="11">
    <source>
        <dbReference type="PROSITE" id="PS50052"/>
    </source>
</evidence>
<keyword evidence="13" id="KW-1185">Reference proteome</keyword>
<dbReference type="SUPFAM" id="SSF52540">
    <property type="entry name" value="P-loop containing nucleoside triphosphate hydrolases"/>
    <property type="match status" value="2"/>
</dbReference>
<dbReference type="InterPro" id="IPR008144">
    <property type="entry name" value="Guanylate_kin-like_dom"/>
</dbReference>
<dbReference type="HAMAP" id="MF_00185">
    <property type="entry name" value="IPP_trans"/>
    <property type="match status" value="1"/>
</dbReference>
<dbReference type="Proteomes" id="UP000241048">
    <property type="component" value="Unassembled WGS sequence"/>
</dbReference>
<keyword evidence="7 10" id="KW-0067">ATP-binding</keyword>